<comment type="caution">
    <text evidence="8">The sequence shown here is derived from an EMBL/GenBank/DDBJ whole genome shotgun (WGS) entry which is preliminary data.</text>
</comment>
<dbReference type="PATRIC" id="fig|1423763.3.peg.1703"/>
<keyword evidence="4 6" id="KW-1133">Transmembrane helix</keyword>
<dbReference type="Gene3D" id="3.30.70.120">
    <property type="match status" value="1"/>
</dbReference>
<feature type="transmembrane region" description="Helical" evidence="6">
    <location>
        <begin position="15"/>
        <end position="35"/>
    </location>
</feature>
<evidence type="ECO:0000256" key="1">
    <source>
        <dbReference type="ARBA" id="ARBA00004651"/>
    </source>
</evidence>
<dbReference type="InterPro" id="IPR019264">
    <property type="entry name" value="DUF2179"/>
</dbReference>
<evidence type="ECO:0000313" key="9">
    <source>
        <dbReference type="Proteomes" id="UP000051036"/>
    </source>
</evidence>
<proteinExistence type="predicted"/>
<feature type="domain" description="DUF2179" evidence="7">
    <location>
        <begin position="231"/>
        <end position="285"/>
    </location>
</feature>
<keyword evidence="3 6" id="KW-0812">Transmembrane</keyword>
<dbReference type="InterPro" id="IPR015867">
    <property type="entry name" value="N-reg_PII/ATP_PRibTrfase_C"/>
</dbReference>
<evidence type="ECO:0000256" key="3">
    <source>
        <dbReference type="ARBA" id="ARBA00022692"/>
    </source>
</evidence>
<evidence type="ECO:0000256" key="5">
    <source>
        <dbReference type="ARBA" id="ARBA00023136"/>
    </source>
</evidence>
<dbReference type="Pfam" id="PF02588">
    <property type="entry name" value="YitT_membrane"/>
    <property type="match status" value="1"/>
</dbReference>
<keyword evidence="5 6" id="KW-0472">Membrane</keyword>
<dbReference type="AlphaFoldDB" id="A0A0R1UBS3"/>
<dbReference type="STRING" id="1423763.FC46_GL001676"/>
<evidence type="ECO:0000313" key="8">
    <source>
        <dbReference type="EMBL" id="KRL90831.1"/>
    </source>
</evidence>
<feature type="transmembrane region" description="Helical" evidence="6">
    <location>
        <begin position="84"/>
        <end position="105"/>
    </location>
</feature>
<evidence type="ECO:0000256" key="6">
    <source>
        <dbReference type="SAM" id="Phobius"/>
    </source>
</evidence>
<dbReference type="InterPro" id="IPR003740">
    <property type="entry name" value="YitT"/>
</dbReference>
<comment type="subcellular location">
    <subcellularLocation>
        <location evidence="1">Cell membrane</location>
        <topology evidence="1">Multi-pass membrane protein</topology>
    </subcellularLocation>
</comment>
<dbReference type="PANTHER" id="PTHR33545">
    <property type="entry name" value="UPF0750 MEMBRANE PROTEIN YITT-RELATED"/>
    <property type="match status" value="1"/>
</dbReference>
<evidence type="ECO:0000259" key="7">
    <source>
        <dbReference type="Pfam" id="PF10035"/>
    </source>
</evidence>
<feature type="transmembrane region" description="Helical" evidence="6">
    <location>
        <begin position="117"/>
        <end position="136"/>
    </location>
</feature>
<dbReference type="EMBL" id="AZFM01000006">
    <property type="protein sequence ID" value="KRL90831.1"/>
    <property type="molecule type" value="Genomic_DNA"/>
</dbReference>
<evidence type="ECO:0000256" key="4">
    <source>
        <dbReference type="ARBA" id="ARBA00022989"/>
    </source>
</evidence>
<reference evidence="8 9" key="1">
    <citation type="journal article" date="2015" name="Genome Announc.">
        <title>Expanding the biotechnology potential of lactobacilli through comparative genomics of 213 strains and associated genera.</title>
        <authorList>
            <person name="Sun Z."/>
            <person name="Harris H.M."/>
            <person name="McCann A."/>
            <person name="Guo C."/>
            <person name="Argimon S."/>
            <person name="Zhang W."/>
            <person name="Yang X."/>
            <person name="Jeffery I.B."/>
            <person name="Cooney J.C."/>
            <person name="Kagawa T.F."/>
            <person name="Liu W."/>
            <person name="Song Y."/>
            <person name="Salvetti E."/>
            <person name="Wrobel A."/>
            <person name="Rasinkangas P."/>
            <person name="Parkhill J."/>
            <person name="Rea M.C."/>
            <person name="O'Sullivan O."/>
            <person name="Ritari J."/>
            <person name="Douillard F.P."/>
            <person name="Paul Ross R."/>
            <person name="Yang R."/>
            <person name="Briner A.E."/>
            <person name="Felis G.E."/>
            <person name="de Vos W.M."/>
            <person name="Barrangou R."/>
            <person name="Klaenhammer T.R."/>
            <person name="Caufield P.W."/>
            <person name="Cui Y."/>
            <person name="Zhang H."/>
            <person name="O'Toole P.W."/>
        </authorList>
    </citation>
    <scope>NUCLEOTIDE SEQUENCE [LARGE SCALE GENOMIC DNA]</scope>
    <source>
        <strain evidence="8 9">DSM 16043</strain>
    </source>
</reference>
<dbReference type="InterPro" id="IPR051461">
    <property type="entry name" value="UPF0750_membrane"/>
</dbReference>
<keyword evidence="9" id="KW-1185">Reference proteome</keyword>
<gene>
    <name evidence="8" type="ORF">FC46_GL001676</name>
</gene>
<dbReference type="Proteomes" id="UP000051036">
    <property type="component" value="Unassembled WGS sequence"/>
</dbReference>
<accession>A0A0R1UBS3</accession>
<evidence type="ECO:0000256" key="2">
    <source>
        <dbReference type="ARBA" id="ARBA00022475"/>
    </source>
</evidence>
<protein>
    <recommendedName>
        <fullName evidence="7">DUF2179 domain-containing protein</fullName>
    </recommendedName>
</protein>
<dbReference type="GO" id="GO:0005886">
    <property type="term" value="C:plasma membrane"/>
    <property type="evidence" value="ECO:0007669"/>
    <property type="project" value="UniProtKB-SubCell"/>
</dbReference>
<name>A0A0R1UBS3_9LACO</name>
<feature type="transmembrane region" description="Helical" evidence="6">
    <location>
        <begin position="156"/>
        <end position="179"/>
    </location>
</feature>
<sequence length="301" mass="33973">MEALIMKKVINKHTCLELFMIALGCAIYALSLDAISVPNKLADGGLSGISLLLRHFWGVNMGLSTLILNIPLIILGYRYMGRRLLLYTIWGTISLSFFLWLWRLFPIITQLNLEHDLFLSAALAGTLSGFGLGLVFRYNGTSGGTDIIARICQMKFGISSGKMLLLCDAIVLFISLSYLDIKHMMYTLLASFILSRVMDSVQQGAYTARGCLIISDKYEQIAEMIDLKLDRGFTYLNALGGYKQNEKRVIYLVVSPREVPMVKQLIEQEDPKAFVTIFEVHEALGEGFTYKQKRHHLIFHK</sequence>
<organism evidence="8 9">
    <name type="scientific">Lactobacillus kalixensis DSM 16043</name>
    <dbReference type="NCBI Taxonomy" id="1423763"/>
    <lineage>
        <taxon>Bacteria</taxon>
        <taxon>Bacillati</taxon>
        <taxon>Bacillota</taxon>
        <taxon>Bacilli</taxon>
        <taxon>Lactobacillales</taxon>
        <taxon>Lactobacillaceae</taxon>
        <taxon>Lactobacillus</taxon>
    </lineage>
</organism>
<dbReference type="PANTHER" id="PTHR33545:SF10">
    <property type="entry name" value="UPF0750 MEMBRANE PROTEIN YPJC"/>
    <property type="match status" value="1"/>
</dbReference>
<dbReference type="CDD" id="cd16380">
    <property type="entry name" value="YitT_C"/>
    <property type="match status" value="1"/>
</dbReference>
<keyword evidence="2" id="KW-1003">Cell membrane</keyword>
<feature type="transmembrane region" description="Helical" evidence="6">
    <location>
        <begin position="55"/>
        <end position="77"/>
    </location>
</feature>
<dbReference type="PIRSF" id="PIRSF006483">
    <property type="entry name" value="Membrane_protein_YitT"/>
    <property type="match status" value="1"/>
</dbReference>
<dbReference type="Pfam" id="PF10035">
    <property type="entry name" value="DUF2179"/>
    <property type="match status" value="1"/>
</dbReference>